<feature type="region of interest" description="Disordered" evidence="15">
    <location>
        <begin position="641"/>
        <end position="661"/>
    </location>
</feature>
<evidence type="ECO:0000256" key="16">
    <source>
        <dbReference type="SAM" id="Phobius"/>
    </source>
</evidence>
<feature type="transmembrane region" description="Helical" evidence="16">
    <location>
        <begin position="196"/>
        <end position="215"/>
    </location>
</feature>
<comment type="similarity">
    <text evidence="3">Belongs to the multicopper oxidase family.</text>
</comment>
<dbReference type="SUPFAM" id="SSF49503">
    <property type="entry name" value="Cupredoxins"/>
    <property type="match status" value="2"/>
</dbReference>
<dbReference type="PANTHER" id="PTHR35008">
    <property type="entry name" value="BLL4482 PROTEIN-RELATED"/>
    <property type="match status" value="1"/>
</dbReference>
<dbReference type="SUPFAM" id="SSF46626">
    <property type="entry name" value="Cytochrome c"/>
    <property type="match status" value="1"/>
</dbReference>
<comment type="catalytic activity">
    <reaction evidence="13">
        <text>nitric oxide + Fe(III)-[cytochrome c] + H2O = Fe(II)-[cytochrome c] + nitrite + 2 H(+)</text>
        <dbReference type="Rhea" id="RHEA:15233"/>
        <dbReference type="Rhea" id="RHEA-COMP:10350"/>
        <dbReference type="Rhea" id="RHEA-COMP:14399"/>
        <dbReference type="ChEBI" id="CHEBI:15377"/>
        <dbReference type="ChEBI" id="CHEBI:15378"/>
        <dbReference type="ChEBI" id="CHEBI:16301"/>
        <dbReference type="ChEBI" id="CHEBI:16480"/>
        <dbReference type="ChEBI" id="CHEBI:29033"/>
        <dbReference type="ChEBI" id="CHEBI:29034"/>
        <dbReference type="EC" id="1.7.2.1"/>
    </reaction>
</comment>
<evidence type="ECO:0000256" key="3">
    <source>
        <dbReference type="ARBA" id="ARBA00010609"/>
    </source>
</evidence>
<dbReference type="InterPro" id="IPR001287">
    <property type="entry name" value="NO2-reductase_Cu"/>
</dbReference>
<evidence type="ECO:0000256" key="11">
    <source>
        <dbReference type="ARBA" id="ARBA00023004"/>
    </source>
</evidence>
<protein>
    <recommendedName>
        <fullName evidence="6">Copper-containing nitrite reductase</fullName>
        <ecNumber evidence="5">1.7.2.1</ecNumber>
    </recommendedName>
</protein>
<feature type="transmembrane region" description="Helical" evidence="16">
    <location>
        <begin position="21"/>
        <end position="43"/>
    </location>
</feature>
<dbReference type="PANTHER" id="PTHR35008:SF8">
    <property type="entry name" value="ALCOHOL DEHYDROGENASE CYTOCHROME C SUBUNIT"/>
    <property type="match status" value="1"/>
</dbReference>
<keyword evidence="16" id="KW-1133">Transmembrane helix</keyword>
<dbReference type="Pfam" id="PF00034">
    <property type="entry name" value="Cytochrom_C"/>
    <property type="match status" value="1"/>
</dbReference>
<dbReference type="Pfam" id="PF07732">
    <property type="entry name" value="Cu-oxidase_3"/>
    <property type="match status" value="1"/>
</dbReference>
<comment type="cofactor">
    <cofactor evidence="2">
        <name>Cu(2+)</name>
        <dbReference type="ChEBI" id="CHEBI:29036"/>
    </cofactor>
</comment>
<dbReference type="PRINTS" id="PR00695">
    <property type="entry name" value="CUNO2RDTASE"/>
</dbReference>
<dbReference type="InterPro" id="IPR009056">
    <property type="entry name" value="Cyt_c-like_dom"/>
</dbReference>
<dbReference type="EC" id="1.7.2.1" evidence="5"/>
<evidence type="ECO:0000256" key="15">
    <source>
        <dbReference type="SAM" id="MobiDB-lite"/>
    </source>
</evidence>
<keyword evidence="11 14" id="KW-0408">Iron</keyword>
<evidence type="ECO:0000256" key="14">
    <source>
        <dbReference type="PROSITE-ProRule" id="PRU00433"/>
    </source>
</evidence>
<evidence type="ECO:0000256" key="7">
    <source>
        <dbReference type="ARBA" id="ARBA00022617"/>
    </source>
</evidence>
<name>A0ABS4DIX8_9GAMM</name>
<keyword evidence="16" id="KW-0812">Transmembrane</keyword>
<evidence type="ECO:0000313" key="18">
    <source>
        <dbReference type="EMBL" id="MBP1473000.1"/>
    </source>
</evidence>
<feature type="domain" description="Cytochrome c" evidence="17">
    <location>
        <begin position="551"/>
        <end position="641"/>
    </location>
</feature>
<feature type="transmembrane region" description="Helical" evidence="16">
    <location>
        <begin position="89"/>
        <end position="115"/>
    </location>
</feature>
<comment type="caution">
    <text evidence="18">The sequence shown here is derived from an EMBL/GenBank/DDBJ whole genome shotgun (WGS) entry which is preliminary data.</text>
</comment>
<dbReference type="PROSITE" id="PS51007">
    <property type="entry name" value="CYTC"/>
    <property type="match status" value="1"/>
</dbReference>
<dbReference type="InterPro" id="IPR051459">
    <property type="entry name" value="Cytochrome_c-type_DH"/>
</dbReference>
<evidence type="ECO:0000256" key="2">
    <source>
        <dbReference type="ARBA" id="ARBA00001973"/>
    </source>
</evidence>
<gene>
    <name evidence="18" type="ORF">J7I44_01735</name>
</gene>
<evidence type="ECO:0000256" key="9">
    <source>
        <dbReference type="ARBA" id="ARBA00022737"/>
    </source>
</evidence>
<keyword evidence="10" id="KW-0560">Oxidoreductase</keyword>
<dbReference type="Gene3D" id="1.10.760.10">
    <property type="entry name" value="Cytochrome c-like domain"/>
    <property type="match status" value="1"/>
</dbReference>
<comment type="cofactor">
    <cofactor evidence="1">
        <name>Cu(+)</name>
        <dbReference type="ChEBI" id="CHEBI:49552"/>
    </cofactor>
</comment>
<dbReference type="RefSeq" id="WP_209614864.1">
    <property type="nucleotide sequence ID" value="NZ_JAGJRS010000003.1"/>
</dbReference>
<keyword evidence="19" id="KW-1185">Reference proteome</keyword>
<feature type="transmembrane region" description="Helical" evidence="16">
    <location>
        <begin position="127"/>
        <end position="148"/>
    </location>
</feature>
<evidence type="ECO:0000256" key="6">
    <source>
        <dbReference type="ARBA" id="ARBA00017290"/>
    </source>
</evidence>
<reference evidence="18 19" key="1">
    <citation type="submission" date="2021-04" db="EMBL/GenBank/DDBJ databases">
        <authorList>
            <person name="Huq M.A."/>
        </authorList>
    </citation>
    <scope>NUCLEOTIDE SEQUENCE [LARGE SCALE GENOMIC DNA]</scope>
    <source>
        <strain evidence="18 19">MAH-13</strain>
    </source>
</reference>
<organism evidence="18 19">
    <name type="scientific">Frateuria flava</name>
    <dbReference type="NCBI Taxonomy" id="2821489"/>
    <lineage>
        <taxon>Bacteria</taxon>
        <taxon>Pseudomonadati</taxon>
        <taxon>Pseudomonadota</taxon>
        <taxon>Gammaproteobacteria</taxon>
        <taxon>Lysobacterales</taxon>
        <taxon>Rhodanobacteraceae</taxon>
        <taxon>Frateuria</taxon>
    </lineage>
</organism>
<dbReference type="EMBL" id="JAGJRS010000003">
    <property type="protein sequence ID" value="MBP1473000.1"/>
    <property type="molecule type" value="Genomic_DNA"/>
</dbReference>
<keyword evidence="8 14" id="KW-0479">Metal-binding</keyword>
<evidence type="ECO:0000256" key="8">
    <source>
        <dbReference type="ARBA" id="ARBA00022723"/>
    </source>
</evidence>
<dbReference type="InterPro" id="IPR008972">
    <property type="entry name" value="Cupredoxin"/>
</dbReference>
<dbReference type="CDD" id="cd11020">
    <property type="entry name" value="CuRO_1_CuNIR"/>
    <property type="match status" value="1"/>
</dbReference>
<evidence type="ECO:0000256" key="10">
    <source>
        <dbReference type="ARBA" id="ARBA00023002"/>
    </source>
</evidence>
<keyword evidence="9" id="KW-0677">Repeat</keyword>
<evidence type="ECO:0000256" key="1">
    <source>
        <dbReference type="ARBA" id="ARBA00001960"/>
    </source>
</evidence>
<sequence length="661" mass="70360">MTSSNDGTDHPSTWPTIAGTALRVAFGVIWAVSAALTWTDSFAEHYVGYLHNAATGQPAWSAWWFRMWIALVTPHAGLFVWGTRIAETLLALALLLGFARKVTYIVGILFSLLIWSTAEGFGGPYSVGVNNIGAGISFVLIFAALIVINMRAGPSPYSLDYLIESRWPRWRRFSEWNTRVPLEQVRHMSWRVQAPALAGVLVLVALLLAGLHSALNVRSASPAAAAAAVTPLSLASNQPIRQARDARLPPVQPGDTAEVNIESSDDTVEIASGVQYQAWTFGKTVPGPVIHVRQGQTVNVTFTNRGTMQHSIDFHSAITPPSLHYVELMPGESIKFSFVAKVPGAFLYHCGTPPVLLHIGNGMYGAIIVDPATPLPPAAESYVLVQGEWYTQQVSGTLMAGSFEKMQQVRPDEVVFNGAAFQYVAHPLTAKPGDLVRLYVVNAGPNLWSAFHVIGGIFDRVYPGGDAAQAISGVSTYTVGPGEGAVLDLTLDEPGKYPFVDHSMSHALLGAQGILMVAKPGEALAEPTITKAQVAANAPPPPPAPSGPYTFDAARGAQLYATHCAACHQPTGLGLPGAFPPLKGDPAVLNADPARQLKAILHGLRGEAINGVTYPSVMPPFAAALNDAEIADIANHERTSWENQGKPVTAEQVKAARAAGQ</sequence>
<evidence type="ECO:0000259" key="17">
    <source>
        <dbReference type="PROSITE" id="PS51007"/>
    </source>
</evidence>
<comment type="subunit">
    <text evidence="4">Homotrimer.</text>
</comment>
<dbReference type="InterPro" id="IPR036909">
    <property type="entry name" value="Cyt_c-like_dom_sf"/>
</dbReference>
<keyword evidence="16" id="KW-0472">Membrane</keyword>
<evidence type="ECO:0000256" key="12">
    <source>
        <dbReference type="ARBA" id="ARBA00023008"/>
    </source>
</evidence>
<proteinExistence type="inferred from homology"/>
<accession>A0ABS4DIX8</accession>
<dbReference type="CDD" id="cd04208">
    <property type="entry name" value="CuRO_2_CuNIR"/>
    <property type="match status" value="1"/>
</dbReference>
<dbReference type="Gene3D" id="2.60.40.420">
    <property type="entry name" value="Cupredoxins - blue copper proteins"/>
    <property type="match status" value="2"/>
</dbReference>
<dbReference type="InterPro" id="IPR011707">
    <property type="entry name" value="Cu-oxidase-like_N"/>
</dbReference>
<evidence type="ECO:0000256" key="5">
    <source>
        <dbReference type="ARBA" id="ARBA00011882"/>
    </source>
</evidence>
<evidence type="ECO:0000256" key="13">
    <source>
        <dbReference type="ARBA" id="ARBA00049340"/>
    </source>
</evidence>
<keyword evidence="7 14" id="KW-0349">Heme</keyword>
<evidence type="ECO:0000256" key="4">
    <source>
        <dbReference type="ARBA" id="ARBA00011233"/>
    </source>
</evidence>
<dbReference type="Proteomes" id="UP000823790">
    <property type="component" value="Unassembled WGS sequence"/>
</dbReference>
<keyword evidence="12" id="KW-0186">Copper</keyword>
<feature type="transmembrane region" description="Helical" evidence="16">
    <location>
        <begin position="63"/>
        <end position="82"/>
    </location>
</feature>
<evidence type="ECO:0000313" key="19">
    <source>
        <dbReference type="Proteomes" id="UP000823790"/>
    </source>
</evidence>